<dbReference type="GO" id="GO:0004160">
    <property type="term" value="F:dihydroxy-acid dehydratase activity"/>
    <property type="evidence" value="ECO:0007669"/>
    <property type="project" value="UniProtKB-EC"/>
</dbReference>
<dbReference type="EMBL" id="JAVDPF010000004">
    <property type="protein sequence ID" value="KAL1884416.1"/>
    <property type="molecule type" value="Genomic_DNA"/>
</dbReference>
<dbReference type="InterPro" id="IPR002921">
    <property type="entry name" value="Fungal_lipase-type"/>
</dbReference>
<evidence type="ECO:0000313" key="2">
    <source>
        <dbReference type="EMBL" id="KAL1884416.1"/>
    </source>
</evidence>
<name>A0ABR3Y7X9_9EURO</name>
<sequence>MPAGAAVPCPDATHRPALVCRDNIHEQKHHAQQLVRKSYHNLRDAVQGTVNVTHHAVSEVQEIRTSVGRGVEHLRDAIEKKFDDIVTAIDGSSFSGREEDLEVQHIRPSLSDKDGREVGGSQNKETNCKSQISANYFSKVYHYSNARLPLHMAPLNLCFSTYPMIRLAAQYSRRVYDKPYGAERHTHIDADWRSGTKAMVIKSVPIDDLNAIVFAIRGTQSFHDWTVNLRTAPTSPHGFLDDPGNLCHSGFLAVARKMVRPVADRLKSLLQEDPSRASSSLLITGHSAGGAVASLLYCHMLSETVQSELQDMQGFFKRVHCITFGPPPVSLLPLEKPASRQYRKSLFFSFINEGDPVSRADKAYVRSLLDLYVSPAPDSVLAHITSTVRHRRLEGRGKIRMLHWTVPESTLSLPGQLVVLRKRPRHSSWQEAAEEVEACTATDSELRGVVFGDPLMHTMDLYAQRIDKLAAGAVTVRREPA</sequence>
<protein>
    <submittedName>
        <fullName evidence="2">Dihydroxy-acid dehydratase ilv3</fullName>
        <ecNumber evidence="2">4.2.1.9</ecNumber>
    </submittedName>
</protein>
<keyword evidence="3" id="KW-1185">Reference proteome</keyword>
<evidence type="ECO:0000313" key="3">
    <source>
        <dbReference type="Proteomes" id="UP001583193"/>
    </source>
</evidence>
<dbReference type="Pfam" id="PF01764">
    <property type="entry name" value="Lipase_3"/>
    <property type="match status" value="1"/>
</dbReference>
<dbReference type="InterPro" id="IPR029058">
    <property type="entry name" value="AB_hydrolase_fold"/>
</dbReference>
<gene>
    <name evidence="2" type="primary">ILV3_1</name>
    <name evidence="2" type="ORF">Plec18167_002004</name>
</gene>
<dbReference type="Proteomes" id="UP001583193">
    <property type="component" value="Unassembled WGS sequence"/>
</dbReference>
<organism evidence="2 3">
    <name type="scientific">Paecilomyces lecythidis</name>
    <dbReference type="NCBI Taxonomy" id="3004212"/>
    <lineage>
        <taxon>Eukaryota</taxon>
        <taxon>Fungi</taxon>
        <taxon>Dikarya</taxon>
        <taxon>Ascomycota</taxon>
        <taxon>Pezizomycotina</taxon>
        <taxon>Eurotiomycetes</taxon>
        <taxon>Eurotiomycetidae</taxon>
        <taxon>Eurotiales</taxon>
        <taxon>Thermoascaceae</taxon>
        <taxon>Paecilomyces</taxon>
    </lineage>
</organism>
<accession>A0ABR3Y7X9</accession>
<feature type="domain" description="Fungal lipase-type" evidence="1">
    <location>
        <begin position="213"/>
        <end position="360"/>
    </location>
</feature>
<evidence type="ECO:0000259" key="1">
    <source>
        <dbReference type="Pfam" id="PF01764"/>
    </source>
</evidence>
<comment type="caution">
    <text evidence="2">The sequence shown here is derived from an EMBL/GenBank/DDBJ whole genome shotgun (WGS) entry which is preliminary data.</text>
</comment>
<dbReference type="Gene3D" id="3.40.50.1820">
    <property type="entry name" value="alpha/beta hydrolase"/>
    <property type="match status" value="1"/>
</dbReference>
<dbReference type="PANTHER" id="PTHR46023">
    <property type="entry name" value="LIPASE CLASS 3 PROTEIN-LIKE"/>
    <property type="match status" value="1"/>
</dbReference>
<keyword evidence="2" id="KW-0456">Lyase</keyword>
<dbReference type="CDD" id="cd00519">
    <property type="entry name" value="Lipase_3"/>
    <property type="match status" value="1"/>
</dbReference>
<proteinExistence type="predicted"/>
<reference evidence="2 3" key="1">
    <citation type="journal article" date="2024" name="IMA Fungus">
        <title>IMA Genome - F19 : A genome assembly and annotation guide to empower mycologists, including annotated draft genome sequences of Ceratocystis pirilliformis, Diaporthe australafricana, Fusarium ophioides, Paecilomyces lecythidis, and Sporothrix stenoceras.</title>
        <authorList>
            <person name="Aylward J."/>
            <person name="Wilson A.M."/>
            <person name="Visagie C.M."/>
            <person name="Spraker J."/>
            <person name="Barnes I."/>
            <person name="Buitendag C."/>
            <person name="Ceriani C."/>
            <person name="Del Mar Angel L."/>
            <person name="du Plessis D."/>
            <person name="Fuchs T."/>
            <person name="Gasser K."/>
            <person name="Kramer D."/>
            <person name="Li W."/>
            <person name="Munsamy K."/>
            <person name="Piso A."/>
            <person name="Price J.L."/>
            <person name="Sonnekus B."/>
            <person name="Thomas C."/>
            <person name="van der Nest A."/>
            <person name="van Dijk A."/>
            <person name="van Heerden A."/>
            <person name="van Vuuren N."/>
            <person name="Yilmaz N."/>
            <person name="Duong T.A."/>
            <person name="van der Merwe N.A."/>
            <person name="Wingfield M.J."/>
            <person name="Wingfield B.D."/>
        </authorList>
    </citation>
    <scope>NUCLEOTIDE SEQUENCE [LARGE SCALE GENOMIC DNA]</scope>
    <source>
        <strain evidence="2 3">CMW 18167</strain>
    </source>
</reference>
<dbReference type="SUPFAM" id="SSF53474">
    <property type="entry name" value="alpha/beta-Hydrolases"/>
    <property type="match status" value="1"/>
</dbReference>
<dbReference type="PANTHER" id="PTHR46023:SF6">
    <property type="entry name" value="LIPASE CLASS 3 FAMILY PROTEIN"/>
    <property type="match status" value="1"/>
</dbReference>
<dbReference type="EC" id="4.2.1.9" evidence="2"/>